<accession>A0A9P4IYS3</accession>
<sequence>MADFEGLYESLPTEIRLGILDHLSDLETLDSLIRASPADFRVFAICGTQVLDRILDAGFTHQRSCDIIRNVALIRQGGFPITSLSELQRQVTSIALMSEQDRSMPYLPVFQLPANLTPEVMYSILATARRITFQTLDCLDVHLQRFLQVAPYVSGDPIQMEHHTVESILEMAPDDPAAVQFECWDIGPPTWAEEQLVYRAFWRIQLVEDLRRAVNVGLVTGWSDEEREKLNELSLLHIYDFEEMVCLASLTYNLAEGPGFDDYQELVEQGVVLTVLGYLEFLRVRSLSPTPLLGKILASTRAGG</sequence>
<evidence type="ECO:0000313" key="2">
    <source>
        <dbReference type="Proteomes" id="UP000799439"/>
    </source>
</evidence>
<name>A0A9P4IYS3_9PEZI</name>
<gene>
    <name evidence="1" type="ORF">K461DRAFT_161221</name>
</gene>
<evidence type="ECO:0008006" key="3">
    <source>
        <dbReference type="Google" id="ProtNLM"/>
    </source>
</evidence>
<comment type="caution">
    <text evidence="1">The sequence shown here is derived from an EMBL/GenBank/DDBJ whole genome shotgun (WGS) entry which is preliminary data.</text>
</comment>
<dbReference type="EMBL" id="ML996087">
    <property type="protein sequence ID" value="KAF2152056.1"/>
    <property type="molecule type" value="Genomic_DNA"/>
</dbReference>
<protein>
    <recommendedName>
        <fullName evidence="3">F-box domain-containing protein</fullName>
    </recommendedName>
</protein>
<organism evidence="1 2">
    <name type="scientific">Myriangium duriaei CBS 260.36</name>
    <dbReference type="NCBI Taxonomy" id="1168546"/>
    <lineage>
        <taxon>Eukaryota</taxon>
        <taxon>Fungi</taxon>
        <taxon>Dikarya</taxon>
        <taxon>Ascomycota</taxon>
        <taxon>Pezizomycotina</taxon>
        <taxon>Dothideomycetes</taxon>
        <taxon>Dothideomycetidae</taxon>
        <taxon>Myriangiales</taxon>
        <taxon>Myriangiaceae</taxon>
        <taxon>Myriangium</taxon>
    </lineage>
</organism>
<dbReference type="AlphaFoldDB" id="A0A9P4IYS3"/>
<keyword evidence="2" id="KW-1185">Reference proteome</keyword>
<evidence type="ECO:0000313" key="1">
    <source>
        <dbReference type="EMBL" id="KAF2152056.1"/>
    </source>
</evidence>
<proteinExistence type="predicted"/>
<reference evidence="1" key="1">
    <citation type="journal article" date="2020" name="Stud. Mycol.">
        <title>101 Dothideomycetes genomes: a test case for predicting lifestyles and emergence of pathogens.</title>
        <authorList>
            <person name="Haridas S."/>
            <person name="Albert R."/>
            <person name="Binder M."/>
            <person name="Bloem J."/>
            <person name="Labutti K."/>
            <person name="Salamov A."/>
            <person name="Andreopoulos B."/>
            <person name="Baker S."/>
            <person name="Barry K."/>
            <person name="Bills G."/>
            <person name="Bluhm B."/>
            <person name="Cannon C."/>
            <person name="Castanera R."/>
            <person name="Culley D."/>
            <person name="Daum C."/>
            <person name="Ezra D."/>
            <person name="Gonzalez J."/>
            <person name="Henrissat B."/>
            <person name="Kuo A."/>
            <person name="Liang C."/>
            <person name="Lipzen A."/>
            <person name="Lutzoni F."/>
            <person name="Magnuson J."/>
            <person name="Mondo S."/>
            <person name="Nolan M."/>
            <person name="Ohm R."/>
            <person name="Pangilinan J."/>
            <person name="Park H.-J."/>
            <person name="Ramirez L."/>
            <person name="Alfaro M."/>
            <person name="Sun H."/>
            <person name="Tritt A."/>
            <person name="Yoshinaga Y."/>
            <person name="Zwiers L.-H."/>
            <person name="Turgeon B."/>
            <person name="Goodwin S."/>
            <person name="Spatafora J."/>
            <person name="Crous P."/>
            <person name="Grigoriev I."/>
        </authorList>
    </citation>
    <scope>NUCLEOTIDE SEQUENCE</scope>
    <source>
        <strain evidence="1">CBS 260.36</strain>
    </source>
</reference>
<dbReference type="OrthoDB" id="4358152at2759"/>
<dbReference type="Proteomes" id="UP000799439">
    <property type="component" value="Unassembled WGS sequence"/>
</dbReference>